<comment type="caution">
    <text evidence="1">The sequence shown here is derived from an EMBL/GenBank/DDBJ whole genome shotgun (WGS) entry which is preliminary data.</text>
</comment>
<dbReference type="OrthoDB" id="1648091at2"/>
<evidence type="ECO:0000313" key="1">
    <source>
        <dbReference type="EMBL" id="KOO47454.1"/>
    </source>
</evidence>
<dbReference type="PATRIC" id="fig|284581.3.peg.4424"/>
<accession>A0A0M0L8V8</accession>
<dbReference type="Pfam" id="PF13671">
    <property type="entry name" value="AAA_33"/>
    <property type="match status" value="1"/>
</dbReference>
<proteinExistence type="predicted"/>
<gene>
    <name evidence="1" type="ORF">AMD01_05230</name>
</gene>
<sequence length="116" mass="12884">MKMDMSSIIIVCCPPAAGKTVLSKRIASSLHLPLLSKDQIKTDIYDAFVKNEIVNDQEVSIASYAILFSMLKELIKAKVDVVIESNFDAFMSPKKLSGIKEEMNFRSLTILCAARI</sequence>
<dbReference type="Gene3D" id="3.40.50.300">
    <property type="entry name" value="P-loop containing nucleotide triphosphate hydrolases"/>
    <property type="match status" value="1"/>
</dbReference>
<evidence type="ECO:0000313" key="2">
    <source>
        <dbReference type="Proteomes" id="UP000037558"/>
    </source>
</evidence>
<dbReference type="RefSeq" id="WP_053400357.1">
    <property type="nucleotide sequence ID" value="NZ_LILC01000007.1"/>
</dbReference>
<name>A0A0M0L8V8_9BACI</name>
<dbReference type="SUPFAM" id="SSF52540">
    <property type="entry name" value="P-loop containing nucleoside triphosphate hydrolases"/>
    <property type="match status" value="1"/>
</dbReference>
<keyword evidence="2" id="KW-1185">Reference proteome</keyword>
<organism evidence="1 2">
    <name type="scientific">Priestia koreensis</name>
    <dbReference type="NCBI Taxonomy" id="284581"/>
    <lineage>
        <taxon>Bacteria</taxon>
        <taxon>Bacillati</taxon>
        <taxon>Bacillota</taxon>
        <taxon>Bacilli</taxon>
        <taxon>Bacillales</taxon>
        <taxon>Bacillaceae</taxon>
        <taxon>Priestia</taxon>
    </lineage>
</organism>
<dbReference type="InterPro" id="IPR027417">
    <property type="entry name" value="P-loop_NTPase"/>
</dbReference>
<reference evidence="2" key="1">
    <citation type="submission" date="2015-08" db="EMBL/GenBank/DDBJ databases">
        <title>Fjat-14210 dsm16467.</title>
        <authorList>
            <person name="Liu B."/>
            <person name="Wang J."/>
            <person name="Zhu Y."/>
            <person name="Liu G."/>
            <person name="Chen Q."/>
            <person name="Chen Z."/>
            <person name="Lan J."/>
            <person name="Che J."/>
            <person name="Ge C."/>
            <person name="Shi H."/>
            <person name="Pan Z."/>
            <person name="Liu X."/>
        </authorList>
    </citation>
    <scope>NUCLEOTIDE SEQUENCE [LARGE SCALE GENOMIC DNA]</scope>
    <source>
        <strain evidence="2">DSM 16467</strain>
    </source>
</reference>
<dbReference type="STRING" id="284581.AMD01_05230"/>
<dbReference type="Proteomes" id="UP000037558">
    <property type="component" value="Unassembled WGS sequence"/>
</dbReference>
<dbReference type="EMBL" id="LILC01000007">
    <property type="protein sequence ID" value="KOO47454.1"/>
    <property type="molecule type" value="Genomic_DNA"/>
</dbReference>
<dbReference type="AlphaFoldDB" id="A0A0M0L8V8"/>
<protein>
    <submittedName>
        <fullName evidence="1">Uncharacterized protein</fullName>
    </submittedName>
</protein>